<gene>
    <name evidence="2" type="ORF">ACHAWO_010303</name>
</gene>
<feature type="region of interest" description="Disordered" evidence="1">
    <location>
        <begin position="267"/>
        <end position="304"/>
    </location>
</feature>
<evidence type="ECO:0000256" key="1">
    <source>
        <dbReference type="SAM" id="MobiDB-lite"/>
    </source>
</evidence>
<sequence length="304" mass="33409">MNTTIYDLEGWCAEHGLPWSTTLSEAFDKWGVTCVEHIKLLARDDFLSIFEAEKFIVRETAKIVWDKLGETPFDLSRATVKRENGVFSPSSSFPSVAAAAAPSTAEGLPKLQTTKRLGTLLSIDQTIANSCDNEFKYQQLETVANMWSFQGHQTNSVRLAVATVLSQGFTKTDIAKVIRAKSSEEWDGTVNNGNDKLCKRIMATLVRIDKMRKNGQLDGLSPSDSKTLVKGTRGNKKGVKRGPYKKKNQSLDSQSVEEVIEAAIVDNDTLSAPTIGEGSAEEANEAMSEEVQQEEQPEVAIESI</sequence>
<feature type="compositionally biased region" description="Acidic residues" evidence="1">
    <location>
        <begin position="279"/>
        <end position="297"/>
    </location>
</feature>
<evidence type="ECO:0000313" key="2">
    <source>
        <dbReference type="EMBL" id="KAL3796599.1"/>
    </source>
</evidence>
<organism evidence="2 3">
    <name type="scientific">Cyclotella atomus</name>
    <dbReference type="NCBI Taxonomy" id="382360"/>
    <lineage>
        <taxon>Eukaryota</taxon>
        <taxon>Sar</taxon>
        <taxon>Stramenopiles</taxon>
        <taxon>Ochrophyta</taxon>
        <taxon>Bacillariophyta</taxon>
        <taxon>Coscinodiscophyceae</taxon>
        <taxon>Thalassiosirophycidae</taxon>
        <taxon>Stephanodiscales</taxon>
        <taxon>Stephanodiscaceae</taxon>
        <taxon>Cyclotella</taxon>
    </lineage>
</organism>
<feature type="region of interest" description="Disordered" evidence="1">
    <location>
        <begin position="216"/>
        <end position="253"/>
    </location>
</feature>
<feature type="compositionally biased region" description="Basic residues" evidence="1">
    <location>
        <begin position="233"/>
        <end position="248"/>
    </location>
</feature>
<dbReference type="AlphaFoldDB" id="A0ABD3Q7X8"/>
<evidence type="ECO:0000313" key="3">
    <source>
        <dbReference type="Proteomes" id="UP001530400"/>
    </source>
</evidence>
<name>A0ABD3Q7X8_9STRA</name>
<dbReference type="EMBL" id="JALLPJ020000292">
    <property type="protein sequence ID" value="KAL3796599.1"/>
    <property type="molecule type" value="Genomic_DNA"/>
</dbReference>
<reference evidence="2 3" key="1">
    <citation type="submission" date="2024-10" db="EMBL/GenBank/DDBJ databases">
        <title>Updated reference genomes for cyclostephanoid diatoms.</title>
        <authorList>
            <person name="Roberts W.R."/>
            <person name="Alverson A.J."/>
        </authorList>
    </citation>
    <scope>NUCLEOTIDE SEQUENCE [LARGE SCALE GENOMIC DNA]</scope>
    <source>
        <strain evidence="2 3">AJA010-31</strain>
    </source>
</reference>
<dbReference type="Proteomes" id="UP001530400">
    <property type="component" value="Unassembled WGS sequence"/>
</dbReference>
<protein>
    <submittedName>
        <fullName evidence="2">Uncharacterized protein</fullName>
    </submittedName>
</protein>
<comment type="caution">
    <text evidence="2">The sequence shown here is derived from an EMBL/GenBank/DDBJ whole genome shotgun (WGS) entry which is preliminary data.</text>
</comment>
<accession>A0ABD3Q7X8</accession>
<proteinExistence type="predicted"/>
<keyword evidence="3" id="KW-1185">Reference proteome</keyword>